<dbReference type="EMBL" id="JAVDYJ010000001">
    <property type="protein sequence ID" value="MDR7347899.1"/>
    <property type="molecule type" value="Genomic_DNA"/>
</dbReference>
<protein>
    <recommendedName>
        <fullName evidence="4">Lipoprotein</fullName>
    </recommendedName>
</protein>
<evidence type="ECO:0000313" key="3">
    <source>
        <dbReference type="Proteomes" id="UP001183794"/>
    </source>
</evidence>
<dbReference type="RefSeq" id="WP_310174596.1">
    <property type="nucleotide sequence ID" value="NZ_BAABHE010000002.1"/>
</dbReference>
<dbReference type="PROSITE" id="PS51257">
    <property type="entry name" value="PROKAR_LIPOPROTEIN"/>
    <property type="match status" value="1"/>
</dbReference>
<organism evidence="2 3">
    <name type="scientific">Enteractinococcus fodinae</name>
    <dbReference type="NCBI Taxonomy" id="684663"/>
    <lineage>
        <taxon>Bacteria</taxon>
        <taxon>Bacillati</taxon>
        <taxon>Actinomycetota</taxon>
        <taxon>Actinomycetes</taxon>
        <taxon>Micrococcales</taxon>
        <taxon>Micrococcaceae</taxon>
    </lineage>
</organism>
<feature type="signal peptide" evidence="1">
    <location>
        <begin position="1"/>
        <end position="24"/>
    </location>
</feature>
<feature type="chain" id="PRO_5047297437" description="Lipoprotein" evidence="1">
    <location>
        <begin position="25"/>
        <end position="149"/>
    </location>
</feature>
<proteinExistence type="predicted"/>
<name>A0ABU2B4G5_9MICC</name>
<keyword evidence="3" id="KW-1185">Reference proteome</keyword>
<comment type="caution">
    <text evidence="2">The sequence shown here is derived from an EMBL/GenBank/DDBJ whole genome shotgun (WGS) entry which is preliminary data.</text>
</comment>
<dbReference type="Proteomes" id="UP001183794">
    <property type="component" value="Unassembled WGS sequence"/>
</dbReference>
<gene>
    <name evidence="2" type="ORF">J2S62_002156</name>
</gene>
<accession>A0ABU2B4G5</accession>
<evidence type="ECO:0008006" key="4">
    <source>
        <dbReference type="Google" id="ProtNLM"/>
    </source>
</evidence>
<keyword evidence="1" id="KW-0732">Signal</keyword>
<reference evidence="2 3" key="1">
    <citation type="submission" date="2023-07" db="EMBL/GenBank/DDBJ databases">
        <title>Sequencing the genomes of 1000 actinobacteria strains.</title>
        <authorList>
            <person name="Klenk H.-P."/>
        </authorList>
    </citation>
    <scope>NUCLEOTIDE SEQUENCE [LARGE SCALE GENOMIC DNA]</scope>
    <source>
        <strain evidence="2 3">DSM 22966</strain>
    </source>
</reference>
<evidence type="ECO:0000313" key="2">
    <source>
        <dbReference type="EMBL" id="MDR7347899.1"/>
    </source>
</evidence>
<sequence>MSIKSLGKIAAIAAVAGLGLTACADDAANDARQQEETCGLLQASSTKATEAVGGIREASGADSRAAFQIESAALDLRQHSFDRDGELRTALQVQAAQFNDMAETLNDDVAALQASDPSGVEVDGMSFEEASNVINTYCGPVFGAQQGGL</sequence>
<evidence type="ECO:0000256" key="1">
    <source>
        <dbReference type="SAM" id="SignalP"/>
    </source>
</evidence>